<feature type="signal peptide" evidence="2">
    <location>
        <begin position="1"/>
        <end position="27"/>
    </location>
</feature>
<accession>A0A7J6FPU9</accession>
<evidence type="ECO:0000259" key="3">
    <source>
        <dbReference type="Pfam" id="PF20985"/>
    </source>
</evidence>
<dbReference type="InterPro" id="IPR046427">
    <property type="entry name" value="Legumain_prodom_sf"/>
</dbReference>
<evidence type="ECO:0000313" key="4">
    <source>
        <dbReference type="EMBL" id="KAF4371820.1"/>
    </source>
</evidence>
<feature type="chain" id="PRO_5043239115" description="Legumain prodomain domain-containing protein" evidence="2">
    <location>
        <begin position="28"/>
        <end position="183"/>
    </location>
</feature>
<comment type="caution">
    <text evidence="4">The sequence shown here is derived from an EMBL/GenBank/DDBJ whole genome shotgun (WGS) entry which is preliminary data.</text>
</comment>
<dbReference type="InterPro" id="IPR048501">
    <property type="entry name" value="Legum_prodom"/>
</dbReference>
<reference evidence="4 5" key="1">
    <citation type="journal article" date="2020" name="bioRxiv">
        <title>Sequence and annotation of 42 cannabis genomes reveals extensive copy number variation in cannabinoid synthesis and pathogen resistance genes.</title>
        <authorList>
            <person name="Mckernan K.J."/>
            <person name="Helbert Y."/>
            <person name="Kane L.T."/>
            <person name="Ebling H."/>
            <person name="Zhang L."/>
            <person name="Liu B."/>
            <person name="Eaton Z."/>
            <person name="Mclaughlin S."/>
            <person name="Kingan S."/>
            <person name="Baybayan P."/>
            <person name="Concepcion G."/>
            <person name="Jordan M."/>
            <person name="Riva A."/>
            <person name="Barbazuk W."/>
            <person name="Harkins T."/>
        </authorList>
    </citation>
    <scope>NUCLEOTIDE SEQUENCE [LARGE SCALE GENOMIC DNA]</scope>
    <source>
        <strain evidence="5">cv. Jamaican Lion 4</strain>
        <tissue evidence="4">Leaf</tissue>
    </source>
</reference>
<keyword evidence="2" id="KW-0732">Signal</keyword>
<dbReference type="Pfam" id="PF20985">
    <property type="entry name" value="Legum_prodom"/>
    <property type="match status" value="1"/>
</dbReference>
<evidence type="ECO:0000256" key="1">
    <source>
        <dbReference type="SAM" id="Coils"/>
    </source>
</evidence>
<dbReference type="Proteomes" id="UP000583929">
    <property type="component" value="Unassembled WGS sequence"/>
</dbReference>
<accession>A0A803PFP9</accession>
<organism evidence="4 5">
    <name type="scientific">Cannabis sativa</name>
    <name type="common">Hemp</name>
    <name type="synonym">Marijuana</name>
    <dbReference type="NCBI Taxonomy" id="3483"/>
    <lineage>
        <taxon>Eukaryota</taxon>
        <taxon>Viridiplantae</taxon>
        <taxon>Streptophyta</taxon>
        <taxon>Embryophyta</taxon>
        <taxon>Tracheophyta</taxon>
        <taxon>Spermatophyta</taxon>
        <taxon>Magnoliopsida</taxon>
        <taxon>eudicotyledons</taxon>
        <taxon>Gunneridae</taxon>
        <taxon>Pentapetalae</taxon>
        <taxon>rosids</taxon>
        <taxon>fabids</taxon>
        <taxon>Rosales</taxon>
        <taxon>Cannabaceae</taxon>
        <taxon>Cannabis</taxon>
    </lineage>
</organism>
<dbReference type="Gene3D" id="1.10.132.130">
    <property type="match status" value="1"/>
</dbReference>
<evidence type="ECO:0000313" key="5">
    <source>
        <dbReference type="Proteomes" id="UP000583929"/>
    </source>
</evidence>
<name>A0A7J6FPU9_CANSA</name>
<proteinExistence type="predicted"/>
<sequence length="183" mass="20764">MRLTTKAAFSLCLSICCLLTLVTSNSGDTTAMVLLQTSSEDIDDSQFKNWPICDYELTFLRHKVKQYEKLYMESKKELDEAVAANEREDNNLAGIESIVLKDKEIISSSHNVNNNNFVEFDPFIDSPEPVKDCYELLTDIYTKYCGDMTFGGLRRRETFMKMCDAGVTQSEMTEATIQVCSPN</sequence>
<protein>
    <recommendedName>
        <fullName evidence="3">Legumain prodomain domain-containing protein</fullName>
    </recommendedName>
</protein>
<dbReference type="AlphaFoldDB" id="A0A7J6FPU9"/>
<feature type="coiled-coil region" evidence="1">
    <location>
        <begin position="57"/>
        <end position="91"/>
    </location>
</feature>
<gene>
    <name evidence="4" type="ORF">G4B88_016883</name>
</gene>
<dbReference type="EMBL" id="JAATIQ010000192">
    <property type="protein sequence ID" value="KAF4371820.1"/>
    <property type="molecule type" value="Genomic_DNA"/>
</dbReference>
<keyword evidence="5" id="KW-1185">Reference proteome</keyword>
<keyword evidence="1" id="KW-0175">Coiled coil</keyword>
<feature type="domain" description="Legumain prodomain" evidence="3">
    <location>
        <begin position="77"/>
        <end position="180"/>
    </location>
</feature>
<evidence type="ECO:0000256" key="2">
    <source>
        <dbReference type="SAM" id="SignalP"/>
    </source>
</evidence>